<evidence type="ECO:0000313" key="6">
    <source>
        <dbReference type="Proteomes" id="UP001292084"/>
    </source>
</evidence>
<dbReference type="Gene3D" id="3.40.50.410">
    <property type="entry name" value="von Willebrand factor, type A domain"/>
    <property type="match status" value="1"/>
</dbReference>
<dbReference type="Proteomes" id="UP001292084">
    <property type="component" value="Unassembled WGS sequence"/>
</dbReference>
<feature type="compositionally biased region" description="Acidic residues" evidence="2">
    <location>
        <begin position="45"/>
        <end position="58"/>
    </location>
</feature>
<evidence type="ECO:0000256" key="2">
    <source>
        <dbReference type="SAM" id="MobiDB-lite"/>
    </source>
</evidence>
<dbReference type="SMART" id="SM00327">
    <property type="entry name" value="VWA"/>
    <property type="match status" value="1"/>
</dbReference>
<organism evidence="5 6">
    <name type="scientific">Jeotgalibacillus haloalkalitolerans</name>
    <dbReference type="NCBI Taxonomy" id="3104292"/>
    <lineage>
        <taxon>Bacteria</taxon>
        <taxon>Bacillati</taxon>
        <taxon>Bacillota</taxon>
        <taxon>Bacilli</taxon>
        <taxon>Bacillales</taxon>
        <taxon>Caryophanaceae</taxon>
        <taxon>Jeotgalibacillus</taxon>
    </lineage>
</organism>
<evidence type="ECO:0000259" key="4">
    <source>
        <dbReference type="PROSITE" id="PS50234"/>
    </source>
</evidence>
<feature type="domain" description="VWFA" evidence="4">
    <location>
        <begin position="168"/>
        <end position="359"/>
    </location>
</feature>
<reference evidence="5 6" key="1">
    <citation type="submission" date="2023-12" db="EMBL/GenBank/DDBJ databases">
        <title>Jeotgalibacillus haloalkaliphilus sp. nov., a novel salt-tolerant bacteria, isolated from the estuary of the Fenhe River into the Yellow River.</title>
        <authorList>
            <person name="Li Y."/>
        </authorList>
    </citation>
    <scope>NUCLEOTIDE SEQUENCE [LARGE SCALE GENOMIC DNA]</scope>
    <source>
        <strain evidence="5 6">HH7-29</strain>
    </source>
</reference>
<dbReference type="PROSITE" id="PS51257">
    <property type="entry name" value="PROKAR_LIPOPROTEIN"/>
    <property type="match status" value="1"/>
</dbReference>
<dbReference type="SUPFAM" id="SSF53300">
    <property type="entry name" value="vWA-like"/>
    <property type="match status" value="1"/>
</dbReference>
<feature type="region of interest" description="Disordered" evidence="2">
    <location>
        <begin position="22"/>
        <end position="96"/>
    </location>
</feature>
<proteinExistence type="predicted"/>
<dbReference type="Pfam" id="PF00092">
    <property type="entry name" value="VWA"/>
    <property type="match status" value="1"/>
</dbReference>
<feature type="chain" id="PRO_5045490332" evidence="3">
    <location>
        <begin position="24"/>
        <end position="470"/>
    </location>
</feature>
<sequence length="470" mass="51979">MTVKKWIPAALLILALAACDEEAENGSLSEETPTETSEESVNSDSSDESGEETQESEQDVLSAIGALDIPAPPESTEEFIRQKSGPMGSAQIERSAEKHKEEFLEAFGDIPALPEEATEEELDAYFNYIYYLTAYSFPDPKHISDQMQFSLSGTPEAEERFQFKENYNVEIILDASGSMGAYAGDQTRMEQAKEEINSFLSSVPEEANVSLRVYGHEGTGDEADKAKSCGAIEEVYERGPYESAAFQEALNQFDPAGWTPVAGALESSAESFADLDAEENTNLVYLVSDGIETCDGDPVAAAKSFADSNVSPIINVIGFNADSETQAQLRDVAESADGIFTNVNNAAQLREEFKQTEDILLKWKRWKQDASIDLTDHSNTLAFEIIDLSNDWDTAELGQKLSLYNANQILREEGKLTLDQQKILEDKADEVQERSNQARETLKAELEKLNEEEEAEIQKQIEALYPDEAE</sequence>
<dbReference type="EMBL" id="JAXQNN010000008">
    <property type="protein sequence ID" value="MDZ5713681.1"/>
    <property type="molecule type" value="Genomic_DNA"/>
</dbReference>
<protein>
    <submittedName>
        <fullName evidence="5">VWA domain-containing protein</fullName>
    </submittedName>
</protein>
<accession>A0ABU5KRV9</accession>
<evidence type="ECO:0000256" key="3">
    <source>
        <dbReference type="SAM" id="SignalP"/>
    </source>
</evidence>
<dbReference type="RefSeq" id="WP_322422637.1">
    <property type="nucleotide sequence ID" value="NZ_JAXQNN010000008.1"/>
</dbReference>
<dbReference type="InterPro" id="IPR036465">
    <property type="entry name" value="vWFA_dom_sf"/>
</dbReference>
<evidence type="ECO:0000256" key="1">
    <source>
        <dbReference type="SAM" id="Coils"/>
    </source>
</evidence>
<dbReference type="InterPro" id="IPR002035">
    <property type="entry name" value="VWF_A"/>
</dbReference>
<comment type="caution">
    <text evidence="5">The sequence shown here is derived from an EMBL/GenBank/DDBJ whole genome shotgun (WGS) entry which is preliminary data.</text>
</comment>
<keyword evidence="1" id="KW-0175">Coiled coil</keyword>
<feature type="signal peptide" evidence="3">
    <location>
        <begin position="1"/>
        <end position="23"/>
    </location>
</feature>
<gene>
    <name evidence="5" type="ORF">UFB30_15725</name>
</gene>
<keyword evidence="6" id="KW-1185">Reference proteome</keyword>
<keyword evidence="3" id="KW-0732">Signal</keyword>
<evidence type="ECO:0000313" key="5">
    <source>
        <dbReference type="EMBL" id="MDZ5713681.1"/>
    </source>
</evidence>
<name>A0ABU5KRV9_9BACL</name>
<dbReference type="PROSITE" id="PS50234">
    <property type="entry name" value="VWFA"/>
    <property type="match status" value="1"/>
</dbReference>
<feature type="coiled-coil region" evidence="1">
    <location>
        <begin position="421"/>
        <end position="463"/>
    </location>
</feature>